<reference evidence="1" key="1">
    <citation type="submission" date="2020-11" db="EMBL/GenBank/DDBJ databases">
        <authorList>
            <consortium name="DOE Joint Genome Institute"/>
            <person name="Ahrendt S."/>
            <person name="Riley R."/>
            <person name="Andreopoulos W."/>
            <person name="Labutti K."/>
            <person name="Pangilinan J."/>
            <person name="Ruiz-Duenas F.J."/>
            <person name="Barrasa J.M."/>
            <person name="Sanchez-Garcia M."/>
            <person name="Camarero S."/>
            <person name="Miyauchi S."/>
            <person name="Serrano A."/>
            <person name="Linde D."/>
            <person name="Babiker R."/>
            <person name="Drula E."/>
            <person name="Ayuso-Fernandez I."/>
            <person name="Pacheco R."/>
            <person name="Padilla G."/>
            <person name="Ferreira P."/>
            <person name="Barriuso J."/>
            <person name="Kellner H."/>
            <person name="Castanera R."/>
            <person name="Alfaro M."/>
            <person name="Ramirez L."/>
            <person name="Pisabarro A.G."/>
            <person name="Kuo A."/>
            <person name="Tritt A."/>
            <person name="Lipzen A."/>
            <person name="He G."/>
            <person name="Yan M."/>
            <person name="Ng V."/>
            <person name="Cullen D."/>
            <person name="Martin F."/>
            <person name="Rosso M.-N."/>
            <person name="Henrissat B."/>
            <person name="Hibbett D."/>
            <person name="Martinez A.T."/>
            <person name="Grigoriev I.V."/>
        </authorList>
    </citation>
    <scope>NUCLEOTIDE SEQUENCE</scope>
    <source>
        <strain evidence="1">ATCC 90797</strain>
    </source>
</reference>
<evidence type="ECO:0000313" key="2">
    <source>
        <dbReference type="Proteomes" id="UP000807025"/>
    </source>
</evidence>
<name>A0A9P6A013_PLEER</name>
<organism evidence="1 2">
    <name type="scientific">Pleurotus eryngii</name>
    <name type="common">Boletus of the steppes</name>
    <dbReference type="NCBI Taxonomy" id="5323"/>
    <lineage>
        <taxon>Eukaryota</taxon>
        <taxon>Fungi</taxon>
        <taxon>Dikarya</taxon>
        <taxon>Basidiomycota</taxon>
        <taxon>Agaricomycotina</taxon>
        <taxon>Agaricomycetes</taxon>
        <taxon>Agaricomycetidae</taxon>
        <taxon>Agaricales</taxon>
        <taxon>Pleurotineae</taxon>
        <taxon>Pleurotaceae</taxon>
        <taxon>Pleurotus</taxon>
    </lineage>
</organism>
<dbReference type="EMBL" id="MU154554">
    <property type="protein sequence ID" value="KAF9496213.1"/>
    <property type="molecule type" value="Genomic_DNA"/>
</dbReference>
<gene>
    <name evidence="1" type="ORF">BDN71DRAFT_1505910</name>
</gene>
<evidence type="ECO:0000313" key="1">
    <source>
        <dbReference type="EMBL" id="KAF9496213.1"/>
    </source>
</evidence>
<accession>A0A9P6A013</accession>
<proteinExistence type="predicted"/>
<dbReference type="Proteomes" id="UP000807025">
    <property type="component" value="Unassembled WGS sequence"/>
</dbReference>
<sequence>MPRPRIYHTKADRCAANRAKSARHYAKNKADIQAKRRDIRAHGEDVTPCSHPEENPPAVAESHSLQLMRLSLLREGASHDTQVSQSIHLGHRTERKLACFINYSPAAFARSTYTKYIEAYTAGMNDIAIIETPLEQLVKWQKRLDKCGEEVLQECGVGREL</sequence>
<dbReference type="AlphaFoldDB" id="A0A9P6A013"/>
<dbReference type="OrthoDB" id="2654423at2759"/>
<comment type="caution">
    <text evidence="1">The sequence shown here is derived from an EMBL/GenBank/DDBJ whole genome shotgun (WGS) entry which is preliminary data.</text>
</comment>
<protein>
    <submittedName>
        <fullName evidence="1">Uncharacterized protein</fullName>
    </submittedName>
</protein>
<keyword evidence="2" id="KW-1185">Reference proteome</keyword>